<dbReference type="Pfam" id="PF01427">
    <property type="entry name" value="Peptidase_M15"/>
    <property type="match status" value="1"/>
</dbReference>
<evidence type="ECO:0000256" key="5">
    <source>
        <dbReference type="ARBA" id="ARBA00022833"/>
    </source>
</evidence>
<name>A0A450YJ91_9GAMM</name>
<keyword evidence="3" id="KW-0479">Metal-binding</keyword>
<keyword evidence="5" id="KW-0862">Zinc</keyword>
<comment type="catalytic activity">
    <reaction evidence="1">
        <text>D-alanyl-D-alanine + H2O = 2 D-alanine</text>
        <dbReference type="Rhea" id="RHEA:20661"/>
        <dbReference type="ChEBI" id="CHEBI:15377"/>
        <dbReference type="ChEBI" id="CHEBI:57416"/>
        <dbReference type="ChEBI" id="CHEBI:57822"/>
        <dbReference type="EC" id="3.4.13.22"/>
    </reaction>
</comment>
<dbReference type="GO" id="GO:0006508">
    <property type="term" value="P:proteolysis"/>
    <property type="evidence" value="ECO:0007669"/>
    <property type="project" value="UniProtKB-KW"/>
</dbReference>
<protein>
    <submittedName>
        <fullName evidence="9">D-alanyl-D-alanine dipeptidase</fullName>
    </submittedName>
</protein>
<dbReference type="GO" id="GO:0046872">
    <property type="term" value="F:metal ion binding"/>
    <property type="evidence" value="ECO:0007669"/>
    <property type="project" value="UniProtKB-KW"/>
</dbReference>
<keyword evidence="6" id="KW-0224">Dipeptidase</keyword>
<dbReference type="SUPFAM" id="SSF55166">
    <property type="entry name" value="Hedgehog/DD-peptidase"/>
    <property type="match status" value="1"/>
</dbReference>
<accession>A0A450YJ91</accession>
<dbReference type="InterPro" id="IPR009045">
    <property type="entry name" value="Zn_M74/Hedgehog-like"/>
</dbReference>
<dbReference type="GO" id="GO:0071555">
    <property type="term" value="P:cell wall organization"/>
    <property type="evidence" value="ECO:0007669"/>
    <property type="project" value="UniProtKB-KW"/>
</dbReference>
<evidence type="ECO:0000256" key="4">
    <source>
        <dbReference type="ARBA" id="ARBA00022801"/>
    </source>
</evidence>
<organism evidence="9">
    <name type="scientific">Candidatus Kentrum sp. TC</name>
    <dbReference type="NCBI Taxonomy" id="2126339"/>
    <lineage>
        <taxon>Bacteria</taxon>
        <taxon>Pseudomonadati</taxon>
        <taxon>Pseudomonadota</taxon>
        <taxon>Gammaproteobacteria</taxon>
        <taxon>Candidatus Kentrum</taxon>
    </lineage>
</organism>
<gene>
    <name evidence="9" type="ORF">BECKTC1821E_GA0114239_101242</name>
</gene>
<dbReference type="AlphaFoldDB" id="A0A450YJ91"/>
<evidence type="ECO:0000256" key="8">
    <source>
        <dbReference type="ARBA" id="ARBA00023316"/>
    </source>
</evidence>
<keyword evidence="2" id="KW-0645">Protease</keyword>
<dbReference type="InterPro" id="IPR000755">
    <property type="entry name" value="A_A_dipeptidase"/>
</dbReference>
<evidence type="ECO:0000256" key="3">
    <source>
        <dbReference type="ARBA" id="ARBA00022723"/>
    </source>
</evidence>
<sequence>MPPKETKKPTVPLLPLAIPPKLLEPIPIWEQAQIEKWRTTTVTFELDRPESNERLVDVQDVGLAADAFYGRNDGLNFPYCRDISRTNQIFLRQSVANCLVKIKEMLMPFGIEPLVLDGHRDLSTQTGIRTFFVSDLMRRFPSPDADKIRVMANDYCWDPTTWIAEDPTSWPVHMTGGSVDLTLRVCGSGEYTFMGSVYDDPSPLSHADAFERIISQKGGEEFLTLSEITALYSRRIIHNAARLVGLAHYWAEWWHFDYGTQLYARTKAQDGTEGVAFYAAIPKRAGR</sequence>
<keyword evidence="8" id="KW-0961">Cell wall biogenesis/degradation</keyword>
<evidence type="ECO:0000256" key="6">
    <source>
        <dbReference type="ARBA" id="ARBA00022997"/>
    </source>
</evidence>
<reference evidence="9" key="1">
    <citation type="submission" date="2019-02" db="EMBL/GenBank/DDBJ databases">
        <authorList>
            <person name="Gruber-Vodicka R. H."/>
            <person name="Seah K. B. B."/>
        </authorList>
    </citation>
    <scope>NUCLEOTIDE SEQUENCE</scope>
    <source>
        <strain evidence="9">BECK_BZ125</strain>
    </source>
</reference>
<keyword evidence="7" id="KW-0482">Metalloprotease</keyword>
<dbReference type="GO" id="GO:0160237">
    <property type="term" value="F:D-Ala-D-Ala dipeptidase activity"/>
    <property type="evidence" value="ECO:0007669"/>
    <property type="project" value="UniProtKB-EC"/>
</dbReference>
<proteinExistence type="predicted"/>
<evidence type="ECO:0000313" key="9">
    <source>
        <dbReference type="EMBL" id="VFK41603.1"/>
    </source>
</evidence>
<dbReference type="EMBL" id="CAADFT010000012">
    <property type="protein sequence ID" value="VFK41603.1"/>
    <property type="molecule type" value="Genomic_DNA"/>
</dbReference>
<dbReference type="GO" id="GO:0008237">
    <property type="term" value="F:metallopeptidase activity"/>
    <property type="evidence" value="ECO:0007669"/>
    <property type="project" value="UniProtKB-KW"/>
</dbReference>
<evidence type="ECO:0000256" key="2">
    <source>
        <dbReference type="ARBA" id="ARBA00022670"/>
    </source>
</evidence>
<dbReference type="Gene3D" id="3.30.1380.10">
    <property type="match status" value="1"/>
</dbReference>
<keyword evidence="4" id="KW-0378">Hydrolase</keyword>
<evidence type="ECO:0000256" key="1">
    <source>
        <dbReference type="ARBA" id="ARBA00001362"/>
    </source>
</evidence>
<dbReference type="PANTHER" id="PTHR43126">
    <property type="entry name" value="D-ALANYL-D-ALANINE DIPEPTIDASE"/>
    <property type="match status" value="1"/>
</dbReference>
<evidence type="ECO:0000256" key="7">
    <source>
        <dbReference type="ARBA" id="ARBA00023049"/>
    </source>
</evidence>